<sequence>MNYPKKIGGVKKKIISSSEEEEEDSQVGVLNISEFPDLPQDIRKNDSTEVSGFEEKLFKELSFIRVHLVKIGQQLSVLELNMKSHQLQDNDKNEEKHDNFEEIIRKFPLDTELDLRNMEVYLLNNPDFKKYLINYCSRLGGLKIDQITKIMLRKLISNKLAANYSWLGAKKKQSFNLLIAEVILCAVKQNKLIGETTEKEMIDSVKNWLKHAHVRYTNQ</sequence>
<dbReference type="PANTHER" id="PTHR34153">
    <property type="entry name" value="SI:CH211-262H13.3-RELATED-RELATED"/>
    <property type="match status" value="1"/>
</dbReference>
<comment type="caution">
    <text evidence="3">The sequence shown here is derived from an EMBL/GenBank/DDBJ whole genome shotgun (WGS) entry which is preliminary data.</text>
</comment>
<dbReference type="InParanoid" id="A0A5N3ZZ69"/>
<gene>
    <name evidence="3" type="ORF">PPYR_15270</name>
</gene>
<dbReference type="InterPro" id="IPR032071">
    <property type="entry name" value="DUF4806"/>
</dbReference>
<proteinExistence type="predicted"/>
<reference evidence="3 4" key="1">
    <citation type="journal article" date="2018" name="Elife">
        <title>Firefly genomes illuminate parallel origins of bioluminescence in beetles.</title>
        <authorList>
            <person name="Fallon T.R."/>
            <person name="Lower S.E."/>
            <person name="Chang C.H."/>
            <person name="Bessho-Uehara M."/>
            <person name="Martin G.J."/>
            <person name="Bewick A.J."/>
            <person name="Behringer M."/>
            <person name="Debat H.J."/>
            <person name="Wong I."/>
            <person name="Day J.C."/>
            <person name="Suvorov A."/>
            <person name="Silva C.J."/>
            <person name="Stanger-Hall K.F."/>
            <person name="Hall D.W."/>
            <person name="Schmitz R.J."/>
            <person name="Nelson D.R."/>
            <person name="Lewis S.M."/>
            <person name="Shigenobu S."/>
            <person name="Bybee S.M."/>
            <person name="Larracuente A.M."/>
            <person name="Oba Y."/>
            <person name="Weng J.K."/>
        </authorList>
    </citation>
    <scope>NUCLEOTIDE SEQUENCE [LARGE SCALE GENOMIC DNA]</scope>
    <source>
        <strain evidence="3">1611_PpyrPB1</strain>
        <tissue evidence="3">Whole body</tissue>
    </source>
</reference>
<accession>A0A5N3ZZ69</accession>
<protein>
    <recommendedName>
        <fullName evidence="2">DUF4806 domain-containing protein</fullName>
    </recommendedName>
</protein>
<dbReference type="PANTHER" id="PTHR34153:SF2">
    <property type="entry name" value="SI:CH211-262H13.3-RELATED"/>
    <property type="match status" value="1"/>
</dbReference>
<dbReference type="Pfam" id="PF16064">
    <property type="entry name" value="DUF4806"/>
    <property type="match status" value="1"/>
</dbReference>
<dbReference type="EMBL" id="VVIM01001419">
    <property type="protein sequence ID" value="KAB0790365.1"/>
    <property type="molecule type" value="Genomic_DNA"/>
</dbReference>
<organism evidence="3 4">
    <name type="scientific">Photinus pyralis</name>
    <name type="common">Common eastern firefly</name>
    <name type="synonym">Lampyris pyralis</name>
    <dbReference type="NCBI Taxonomy" id="7054"/>
    <lineage>
        <taxon>Eukaryota</taxon>
        <taxon>Metazoa</taxon>
        <taxon>Ecdysozoa</taxon>
        <taxon>Arthropoda</taxon>
        <taxon>Hexapoda</taxon>
        <taxon>Insecta</taxon>
        <taxon>Pterygota</taxon>
        <taxon>Neoptera</taxon>
        <taxon>Endopterygota</taxon>
        <taxon>Coleoptera</taxon>
        <taxon>Polyphaga</taxon>
        <taxon>Elateriformia</taxon>
        <taxon>Elateroidea</taxon>
        <taxon>Lampyridae</taxon>
        <taxon>Lampyrinae</taxon>
        <taxon>Photinus</taxon>
    </lineage>
</organism>
<evidence type="ECO:0000259" key="2">
    <source>
        <dbReference type="Pfam" id="PF16064"/>
    </source>
</evidence>
<evidence type="ECO:0000313" key="4">
    <source>
        <dbReference type="Proteomes" id="UP000327044"/>
    </source>
</evidence>
<feature type="region of interest" description="Disordered" evidence="1">
    <location>
        <begin position="1"/>
        <end position="26"/>
    </location>
</feature>
<dbReference type="Proteomes" id="UP000327044">
    <property type="component" value="Unassembled WGS sequence"/>
</dbReference>
<name>A0A5N3ZZ69_PHOPY</name>
<feature type="non-terminal residue" evidence="3">
    <location>
        <position position="219"/>
    </location>
</feature>
<evidence type="ECO:0000256" key="1">
    <source>
        <dbReference type="SAM" id="MobiDB-lite"/>
    </source>
</evidence>
<keyword evidence="4" id="KW-1185">Reference proteome</keyword>
<feature type="domain" description="DUF4806" evidence="2">
    <location>
        <begin position="106"/>
        <end position="174"/>
    </location>
</feature>
<dbReference type="AlphaFoldDB" id="A0A5N3ZZ69"/>
<evidence type="ECO:0000313" key="3">
    <source>
        <dbReference type="EMBL" id="KAB0790365.1"/>
    </source>
</evidence>